<dbReference type="PANTHER" id="PTHR30508">
    <property type="entry name" value="FES CLUSTER ASSEMBLY PROTEIN SUF"/>
    <property type="match status" value="1"/>
</dbReference>
<dbReference type="AlphaFoldDB" id="A0A3N5AN87"/>
<dbReference type="InterPro" id="IPR055346">
    <property type="entry name" value="Fe-S_cluster_assembly_SufBD"/>
</dbReference>
<dbReference type="SUPFAM" id="SSF101960">
    <property type="entry name" value="Stabilizer of iron transporter SufD"/>
    <property type="match status" value="1"/>
</dbReference>
<accession>A0A3N5AN87</accession>
<evidence type="ECO:0000313" key="3">
    <source>
        <dbReference type="EMBL" id="RPF46656.1"/>
    </source>
</evidence>
<dbReference type="GO" id="GO:0016226">
    <property type="term" value="P:iron-sulfur cluster assembly"/>
    <property type="evidence" value="ECO:0007669"/>
    <property type="project" value="InterPro"/>
</dbReference>
<dbReference type="PANTHER" id="PTHR30508:SF1">
    <property type="entry name" value="UPF0051 PROTEIN ABCI8, CHLOROPLASTIC-RELATED"/>
    <property type="match status" value="1"/>
</dbReference>
<dbReference type="Proteomes" id="UP000282654">
    <property type="component" value="Unassembled WGS sequence"/>
</dbReference>
<dbReference type="OrthoDB" id="9803529at2"/>
<proteinExistence type="inferred from homology"/>
<dbReference type="Pfam" id="PF01458">
    <property type="entry name" value="SUFBD_core"/>
    <property type="match status" value="1"/>
</dbReference>
<name>A0A3N5AN87_9THEO</name>
<reference evidence="3 4" key="1">
    <citation type="submission" date="2018-11" db="EMBL/GenBank/DDBJ databases">
        <title>Genomic Encyclopedia of Type Strains, Phase IV (KMG-IV): sequencing the most valuable type-strain genomes for metagenomic binning, comparative biology and taxonomic classification.</title>
        <authorList>
            <person name="Goeker M."/>
        </authorList>
    </citation>
    <scope>NUCLEOTIDE SEQUENCE [LARGE SCALE GENOMIC DNA]</scope>
    <source>
        <strain evidence="3 4">DSM 102936</strain>
    </source>
</reference>
<gene>
    <name evidence="3" type="ORF">EDD75_0907</name>
</gene>
<sequence length="382" mass="41722">MAKKIEEVFVQEAEAHPYIEDLTLLPTAERERLLHTGLDVTGAGRSGTFMQLDHSVVHCRSDQEGVEVLGIQEAATRYPWVEDYLGRLIPFLPEERRSGQPISGFFIRVLPGVKARYPVQAGMYIGHEGLAQKVRNLIIVEEGASLDVIAGCATGAFVHRGLHVGITETYVKKGGKLTSTMIHNWGRDVVVRPRGATLVEEDAVFLSNYICLSGVKDILMNPFTRLVGHNSVARYNTILIAPPGTKMDVGSRVFLSAPGTKAELVSRTITTGGEIINRGYIAGEVAGVRGHLECRGLMLSESGRIYAVPELDARVANVELSHEAAVGKVAQEEIEYLMARGLDEDEATATIVRGFLNVRIEGLPPVLQEEIDRAIAESRFGI</sequence>
<evidence type="ECO:0000259" key="2">
    <source>
        <dbReference type="Pfam" id="PF01458"/>
    </source>
</evidence>
<dbReference type="RefSeq" id="WP_123928663.1">
    <property type="nucleotide sequence ID" value="NZ_RKRE01000002.1"/>
</dbReference>
<organism evidence="3 4">
    <name type="scientific">Thermodesulfitimonas autotrophica</name>
    <dbReference type="NCBI Taxonomy" id="1894989"/>
    <lineage>
        <taxon>Bacteria</taxon>
        <taxon>Bacillati</taxon>
        <taxon>Bacillota</taxon>
        <taxon>Clostridia</taxon>
        <taxon>Thermoanaerobacterales</taxon>
        <taxon>Thermoanaerobacteraceae</taxon>
        <taxon>Thermodesulfitimonas</taxon>
    </lineage>
</organism>
<protein>
    <recommendedName>
        <fullName evidence="2">SUF system FeS cluster assembly SufBD core domain-containing protein</fullName>
    </recommendedName>
</protein>
<comment type="caution">
    <text evidence="3">The sequence shown here is derived from an EMBL/GenBank/DDBJ whole genome shotgun (WGS) entry which is preliminary data.</text>
</comment>
<feature type="domain" description="SUF system FeS cluster assembly SufBD core" evidence="2">
    <location>
        <begin position="128"/>
        <end position="355"/>
    </location>
</feature>
<evidence type="ECO:0000313" key="4">
    <source>
        <dbReference type="Proteomes" id="UP000282654"/>
    </source>
</evidence>
<evidence type="ECO:0000256" key="1">
    <source>
        <dbReference type="ARBA" id="ARBA00043967"/>
    </source>
</evidence>
<dbReference type="EMBL" id="RKRE01000002">
    <property type="protein sequence ID" value="RPF46656.1"/>
    <property type="molecule type" value="Genomic_DNA"/>
</dbReference>
<keyword evidence="4" id="KW-1185">Reference proteome</keyword>
<dbReference type="InterPro" id="IPR000825">
    <property type="entry name" value="SUF_FeS_clus_asmbl_SufBD_core"/>
</dbReference>
<dbReference type="InterPro" id="IPR037284">
    <property type="entry name" value="SUF_FeS_clus_asmbl_SufBD_sf"/>
</dbReference>
<comment type="similarity">
    <text evidence="1">Belongs to the iron-sulfur cluster assembly SufBD family.</text>
</comment>